<evidence type="ECO:0000256" key="6">
    <source>
        <dbReference type="ARBA" id="ARBA00048348"/>
    </source>
</evidence>
<dbReference type="InterPro" id="IPR001765">
    <property type="entry name" value="Carbonic_anhydrase"/>
</dbReference>
<dbReference type="Pfam" id="PF00484">
    <property type="entry name" value="Pro_CA"/>
    <property type="match status" value="1"/>
</dbReference>
<dbReference type="OrthoDB" id="9797527at2"/>
<dbReference type="PANTHER" id="PTHR11002:SF79">
    <property type="entry name" value="CARBONIC ANHYDRASE 2"/>
    <property type="match status" value="1"/>
</dbReference>
<dbReference type="InterPro" id="IPR015892">
    <property type="entry name" value="Carbonic_anhydrase_CS"/>
</dbReference>
<keyword evidence="7" id="KW-0479">Metal-binding</keyword>
<evidence type="ECO:0000256" key="7">
    <source>
        <dbReference type="PIRSR" id="PIRSR601765-1"/>
    </source>
</evidence>
<sequence>MTPNEAWNALEEGNTRFAESKVTAPHRDEPRRAELVEGQKPFACVLACSDSRVPVELIFDQGLGDIFVIRTAGEVVDMGVLASLEFAVEGLGVDIVVVLGHESCGAVGATKKALEGGGIPDGFQRVLVEDIAPSLFAARDEGKTTAKDYEERHVVETVSQILSRCPKIREAADAGDCAVVGARYELGSGRVTRLV</sequence>
<dbReference type="PROSITE" id="PS00705">
    <property type="entry name" value="PROK_CO2_ANHYDRASE_2"/>
    <property type="match status" value="1"/>
</dbReference>
<dbReference type="PANTHER" id="PTHR11002">
    <property type="entry name" value="CARBONIC ANHYDRASE"/>
    <property type="match status" value="1"/>
</dbReference>
<dbReference type="GO" id="GO:0015976">
    <property type="term" value="P:carbon utilization"/>
    <property type="evidence" value="ECO:0007669"/>
    <property type="project" value="InterPro"/>
</dbReference>
<evidence type="ECO:0000256" key="2">
    <source>
        <dbReference type="ARBA" id="ARBA00012925"/>
    </source>
</evidence>
<evidence type="ECO:0000256" key="3">
    <source>
        <dbReference type="ARBA" id="ARBA00022833"/>
    </source>
</evidence>
<evidence type="ECO:0000256" key="1">
    <source>
        <dbReference type="ARBA" id="ARBA00006217"/>
    </source>
</evidence>
<feature type="binding site" evidence="7">
    <location>
        <position position="101"/>
    </location>
    <ligand>
        <name>Zn(2+)</name>
        <dbReference type="ChEBI" id="CHEBI:29105"/>
    </ligand>
</feature>
<dbReference type="AlphaFoldDB" id="A0A7T4EGZ3"/>
<gene>
    <name evidence="9" type="ORF">I6I10_04795</name>
</gene>
<dbReference type="SMART" id="SM00947">
    <property type="entry name" value="Pro_CA"/>
    <property type="match status" value="1"/>
</dbReference>
<comment type="function">
    <text evidence="5">Catalyzes the reversible hydration of carbon dioxide to form bicarbonate.</text>
</comment>
<organism evidence="9 10">
    <name type="scientific">Corynebacterium glucuronolyticum</name>
    <dbReference type="NCBI Taxonomy" id="39791"/>
    <lineage>
        <taxon>Bacteria</taxon>
        <taxon>Bacillati</taxon>
        <taxon>Actinomycetota</taxon>
        <taxon>Actinomycetes</taxon>
        <taxon>Mycobacteriales</taxon>
        <taxon>Corynebacteriaceae</taxon>
        <taxon>Corynebacterium</taxon>
    </lineage>
</organism>
<name>A0A7T4EGZ3_9CORY</name>
<comment type="cofactor">
    <cofactor evidence="7">
        <name>Zn(2+)</name>
        <dbReference type="ChEBI" id="CHEBI:29105"/>
    </cofactor>
    <text evidence="7">Binds 1 zinc ion per subunit.</text>
</comment>
<dbReference type="InterPro" id="IPR036874">
    <property type="entry name" value="Carbonic_anhydrase_sf"/>
</dbReference>
<evidence type="ECO:0000256" key="8">
    <source>
        <dbReference type="RuleBase" id="RU003956"/>
    </source>
</evidence>
<evidence type="ECO:0000313" key="9">
    <source>
        <dbReference type="EMBL" id="QQB47226.1"/>
    </source>
</evidence>
<accession>A0A7T4EGZ3</accession>
<evidence type="ECO:0000256" key="5">
    <source>
        <dbReference type="ARBA" id="ARBA00024993"/>
    </source>
</evidence>
<evidence type="ECO:0000313" key="10">
    <source>
        <dbReference type="Proteomes" id="UP000596145"/>
    </source>
</evidence>
<dbReference type="GO" id="GO:0004089">
    <property type="term" value="F:carbonate dehydratase activity"/>
    <property type="evidence" value="ECO:0007669"/>
    <property type="project" value="UniProtKB-UniRule"/>
</dbReference>
<protein>
    <recommendedName>
        <fullName evidence="2 8">Carbonic anhydrase</fullName>
        <ecNumber evidence="2 8">4.2.1.1</ecNumber>
    </recommendedName>
    <alternativeName>
        <fullName evidence="8">Carbonate dehydratase</fullName>
    </alternativeName>
</protein>
<comment type="function">
    <text evidence="8">Reversible hydration of carbon dioxide.</text>
</comment>
<dbReference type="EC" id="4.2.1.1" evidence="2 8"/>
<reference evidence="9 10" key="1">
    <citation type="submission" date="2020-12" db="EMBL/GenBank/DDBJ databases">
        <title>FDA dAtabase for Regulatory Grade micrObial Sequences (FDA-ARGOS): Supporting development and validation of Infectious Disease Dx tests.</title>
        <authorList>
            <person name="Sproer C."/>
            <person name="Gronow S."/>
            <person name="Severitt S."/>
            <person name="Schroder I."/>
            <person name="Tallon L."/>
            <person name="Sadzewicz L."/>
            <person name="Zhao X."/>
            <person name="Boylan J."/>
            <person name="Ott S."/>
            <person name="Bowen H."/>
            <person name="Vavikolanu K."/>
            <person name="Mehta A."/>
            <person name="Aluvathingal J."/>
            <person name="Nadendla S."/>
            <person name="Lowell S."/>
            <person name="Myers T."/>
            <person name="Yan Y."/>
            <person name="Sichtig H."/>
        </authorList>
    </citation>
    <scope>NUCLEOTIDE SEQUENCE [LARGE SCALE GENOMIC DNA]</scope>
    <source>
        <strain evidence="9 10">FDAARGOS_1053</strain>
    </source>
</reference>
<dbReference type="Gene3D" id="3.40.1050.10">
    <property type="entry name" value="Carbonic anhydrase"/>
    <property type="match status" value="1"/>
</dbReference>
<dbReference type="Proteomes" id="UP000596145">
    <property type="component" value="Chromosome"/>
</dbReference>
<dbReference type="GeneID" id="92760953"/>
<dbReference type="SUPFAM" id="SSF53056">
    <property type="entry name" value="beta-carbonic anhydrase, cab"/>
    <property type="match status" value="1"/>
</dbReference>
<comment type="catalytic activity">
    <reaction evidence="6 8">
        <text>hydrogencarbonate + H(+) = CO2 + H2O</text>
        <dbReference type="Rhea" id="RHEA:10748"/>
        <dbReference type="ChEBI" id="CHEBI:15377"/>
        <dbReference type="ChEBI" id="CHEBI:15378"/>
        <dbReference type="ChEBI" id="CHEBI:16526"/>
        <dbReference type="ChEBI" id="CHEBI:17544"/>
        <dbReference type="EC" id="4.2.1.1"/>
    </reaction>
</comment>
<feature type="binding site" evidence="7">
    <location>
        <position position="104"/>
    </location>
    <ligand>
        <name>Zn(2+)</name>
        <dbReference type="ChEBI" id="CHEBI:29105"/>
    </ligand>
</feature>
<dbReference type="CDD" id="cd03378">
    <property type="entry name" value="beta_CA_cladeC"/>
    <property type="match status" value="1"/>
</dbReference>
<comment type="similarity">
    <text evidence="1 8">Belongs to the beta-class carbonic anhydrase family.</text>
</comment>
<proteinExistence type="inferred from homology"/>
<keyword evidence="4 8" id="KW-0456">Lyase</keyword>
<dbReference type="RefSeq" id="WP_070741690.1">
    <property type="nucleotide sequence ID" value="NZ_CP066007.1"/>
</dbReference>
<keyword evidence="3 7" id="KW-0862">Zinc</keyword>
<evidence type="ECO:0000256" key="4">
    <source>
        <dbReference type="ARBA" id="ARBA00023239"/>
    </source>
</evidence>
<dbReference type="EMBL" id="CP066007">
    <property type="protein sequence ID" value="QQB47226.1"/>
    <property type="molecule type" value="Genomic_DNA"/>
</dbReference>
<feature type="binding site" evidence="7">
    <location>
        <position position="50"/>
    </location>
    <ligand>
        <name>Zn(2+)</name>
        <dbReference type="ChEBI" id="CHEBI:29105"/>
    </ligand>
</feature>
<dbReference type="GO" id="GO:0008270">
    <property type="term" value="F:zinc ion binding"/>
    <property type="evidence" value="ECO:0007669"/>
    <property type="project" value="UniProtKB-UniRule"/>
</dbReference>
<feature type="binding site" evidence="7">
    <location>
        <position position="48"/>
    </location>
    <ligand>
        <name>Zn(2+)</name>
        <dbReference type="ChEBI" id="CHEBI:29105"/>
    </ligand>
</feature>